<organism evidence="2 3">
    <name type="scientific">Podila minutissima</name>
    <dbReference type="NCBI Taxonomy" id="64525"/>
    <lineage>
        <taxon>Eukaryota</taxon>
        <taxon>Fungi</taxon>
        <taxon>Fungi incertae sedis</taxon>
        <taxon>Mucoromycota</taxon>
        <taxon>Mortierellomycotina</taxon>
        <taxon>Mortierellomycetes</taxon>
        <taxon>Mortierellales</taxon>
        <taxon>Mortierellaceae</taxon>
        <taxon>Podila</taxon>
    </lineage>
</organism>
<feature type="region of interest" description="Disordered" evidence="1">
    <location>
        <begin position="223"/>
        <end position="263"/>
    </location>
</feature>
<dbReference type="PANTHER" id="PTHR31366:SF2">
    <property type="entry name" value="UPF0739 PROTEIN C1ORF74"/>
    <property type="match status" value="1"/>
</dbReference>
<name>A0A9P5VLU6_9FUNG</name>
<protein>
    <submittedName>
        <fullName evidence="2">Uncharacterized protein</fullName>
    </submittedName>
</protein>
<feature type="compositionally biased region" description="Acidic residues" evidence="1">
    <location>
        <begin position="358"/>
        <end position="370"/>
    </location>
</feature>
<dbReference type="Proteomes" id="UP000696485">
    <property type="component" value="Unassembled WGS sequence"/>
</dbReference>
<comment type="caution">
    <text evidence="2">The sequence shown here is derived from an EMBL/GenBank/DDBJ whole genome shotgun (WGS) entry which is preliminary data.</text>
</comment>
<reference evidence="2" key="1">
    <citation type="journal article" date="2020" name="Fungal Divers.">
        <title>Resolving the Mortierellaceae phylogeny through synthesis of multi-gene phylogenetics and phylogenomics.</title>
        <authorList>
            <person name="Vandepol N."/>
            <person name="Liber J."/>
            <person name="Desiro A."/>
            <person name="Na H."/>
            <person name="Kennedy M."/>
            <person name="Barry K."/>
            <person name="Grigoriev I.V."/>
            <person name="Miller A.N."/>
            <person name="O'Donnell K."/>
            <person name="Stajich J.E."/>
            <person name="Bonito G."/>
        </authorList>
    </citation>
    <scope>NUCLEOTIDE SEQUENCE</scope>
    <source>
        <strain evidence="2">NVP1</strain>
    </source>
</reference>
<feature type="compositionally biased region" description="Acidic residues" evidence="1">
    <location>
        <begin position="236"/>
        <end position="258"/>
    </location>
</feature>
<keyword evidence="3" id="KW-1185">Reference proteome</keyword>
<feature type="compositionally biased region" description="Basic and acidic residues" evidence="1">
    <location>
        <begin position="343"/>
        <end position="357"/>
    </location>
</feature>
<sequence>MTRPVTEIERGHFDATLRAVRFVLGKRINIAAQISLANDILCVAVGLRSASLIDQLYLNKNDIDRFQSLFHHASSVRFNQLDLLSIGDDHVFIIHRQLLLLDIQDYLSGSGLGLQRVFINVDYRLAKPEVSFPNLPKKTQMPNNRYRALEDYIRQVLLPEVRHRIESWNEAEVTFKQLPIPNKKELSLVTLTGWMLSYPVNYVLPCNATRRYQRWLAYQQQQQQSTTDADGHDNGYDSDTEEQDEDNTREDDEDDDEDNGRNCLANQVLVVTRIHLEPNSEVEGLHSHCLLSFSYPAELAERWVDPSALSPESPLSPTRPQRERDVEAQGLVPEDQISLGGIDKYDSDHEPSNKEEQGEQDQDQEAEPEYEPMPGAYEPCLGTNKIRTTAPIPARRLPRSSTFRSDKQLPFSNPDICAAGRTFLGQFHNRFQKQTIWQSWEVGQESVTLPVVAM</sequence>
<dbReference type="InterPro" id="IPR027850">
    <property type="entry name" value="DUF4504"/>
</dbReference>
<dbReference type="PANTHER" id="PTHR31366">
    <property type="entry name" value="UPF0739 PROTEIN C1ORF74"/>
    <property type="match status" value="1"/>
</dbReference>
<feature type="compositionally biased region" description="Low complexity" evidence="1">
    <location>
        <begin position="307"/>
        <end position="316"/>
    </location>
</feature>
<evidence type="ECO:0000313" key="2">
    <source>
        <dbReference type="EMBL" id="KAF9331847.1"/>
    </source>
</evidence>
<dbReference type="EMBL" id="JAAAUY010000298">
    <property type="protein sequence ID" value="KAF9331847.1"/>
    <property type="molecule type" value="Genomic_DNA"/>
</dbReference>
<evidence type="ECO:0000256" key="1">
    <source>
        <dbReference type="SAM" id="MobiDB-lite"/>
    </source>
</evidence>
<gene>
    <name evidence="2" type="ORF">BG006_005278</name>
</gene>
<evidence type="ECO:0000313" key="3">
    <source>
        <dbReference type="Proteomes" id="UP000696485"/>
    </source>
</evidence>
<feature type="region of interest" description="Disordered" evidence="1">
    <location>
        <begin position="307"/>
        <end position="383"/>
    </location>
</feature>
<proteinExistence type="predicted"/>
<dbReference type="Pfam" id="PF14953">
    <property type="entry name" value="DUF4504"/>
    <property type="match status" value="1"/>
</dbReference>
<accession>A0A9P5VLU6</accession>
<dbReference type="AlphaFoldDB" id="A0A9P5VLU6"/>